<evidence type="ECO:0000313" key="2">
    <source>
        <dbReference type="Proteomes" id="UP000265520"/>
    </source>
</evidence>
<proteinExistence type="predicted"/>
<accession>A0A392U3X0</accession>
<dbReference type="Proteomes" id="UP000265520">
    <property type="component" value="Unassembled WGS sequence"/>
</dbReference>
<protein>
    <submittedName>
        <fullName evidence="1">Uncharacterized protein</fullName>
    </submittedName>
</protein>
<reference evidence="1 2" key="1">
    <citation type="journal article" date="2018" name="Front. Plant Sci.">
        <title>Red Clover (Trifolium pratense) and Zigzag Clover (T. medium) - A Picture of Genomic Similarities and Differences.</title>
        <authorList>
            <person name="Dluhosova J."/>
            <person name="Istvanek J."/>
            <person name="Nedelnik J."/>
            <person name="Repkova J."/>
        </authorList>
    </citation>
    <scope>NUCLEOTIDE SEQUENCE [LARGE SCALE GENOMIC DNA]</scope>
    <source>
        <strain evidence="2">cv. 10/8</strain>
        <tissue evidence="1">Leaf</tissue>
    </source>
</reference>
<evidence type="ECO:0000313" key="1">
    <source>
        <dbReference type="EMBL" id="MCI67407.1"/>
    </source>
</evidence>
<sequence length="27" mass="3102">MIQVAKSVNEIEEEMFEYLTRLASGVN</sequence>
<feature type="non-terminal residue" evidence="1">
    <location>
        <position position="27"/>
    </location>
</feature>
<dbReference type="AlphaFoldDB" id="A0A392U3X0"/>
<name>A0A392U3X0_9FABA</name>
<dbReference type="EMBL" id="LXQA010716316">
    <property type="protein sequence ID" value="MCI67407.1"/>
    <property type="molecule type" value="Genomic_DNA"/>
</dbReference>
<comment type="caution">
    <text evidence="1">The sequence shown here is derived from an EMBL/GenBank/DDBJ whole genome shotgun (WGS) entry which is preliminary data.</text>
</comment>
<keyword evidence="2" id="KW-1185">Reference proteome</keyword>
<organism evidence="1 2">
    <name type="scientific">Trifolium medium</name>
    <dbReference type="NCBI Taxonomy" id="97028"/>
    <lineage>
        <taxon>Eukaryota</taxon>
        <taxon>Viridiplantae</taxon>
        <taxon>Streptophyta</taxon>
        <taxon>Embryophyta</taxon>
        <taxon>Tracheophyta</taxon>
        <taxon>Spermatophyta</taxon>
        <taxon>Magnoliopsida</taxon>
        <taxon>eudicotyledons</taxon>
        <taxon>Gunneridae</taxon>
        <taxon>Pentapetalae</taxon>
        <taxon>rosids</taxon>
        <taxon>fabids</taxon>
        <taxon>Fabales</taxon>
        <taxon>Fabaceae</taxon>
        <taxon>Papilionoideae</taxon>
        <taxon>50 kb inversion clade</taxon>
        <taxon>NPAAA clade</taxon>
        <taxon>Hologalegina</taxon>
        <taxon>IRL clade</taxon>
        <taxon>Trifolieae</taxon>
        <taxon>Trifolium</taxon>
    </lineage>
</organism>